<dbReference type="RefSeq" id="WP_103953169.1">
    <property type="nucleotide sequence ID" value="NZ_FNUL01000012.1"/>
</dbReference>
<dbReference type="InterPro" id="IPR011528">
    <property type="entry name" value="NERD"/>
</dbReference>
<dbReference type="AlphaFoldDB" id="A0A1H5VW43"/>
<dbReference type="Pfam" id="PF08378">
    <property type="entry name" value="NERD"/>
    <property type="match status" value="1"/>
</dbReference>
<organism evidence="2 3">
    <name type="scientific">Lachnospira multipara</name>
    <dbReference type="NCBI Taxonomy" id="28051"/>
    <lineage>
        <taxon>Bacteria</taxon>
        <taxon>Bacillati</taxon>
        <taxon>Bacillota</taxon>
        <taxon>Clostridia</taxon>
        <taxon>Lachnospirales</taxon>
        <taxon>Lachnospiraceae</taxon>
        <taxon>Lachnospira</taxon>
    </lineage>
</organism>
<evidence type="ECO:0000313" key="3">
    <source>
        <dbReference type="Proteomes" id="UP000236726"/>
    </source>
</evidence>
<feature type="domain" description="NERD" evidence="1">
    <location>
        <begin position="1"/>
        <end position="112"/>
    </location>
</feature>
<dbReference type="EMBL" id="FNUL01000012">
    <property type="protein sequence ID" value="SEF91208.1"/>
    <property type="molecule type" value="Genomic_DNA"/>
</dbReference>
<proteinExistence type="predicted"/>
<keyword evidence="3" id="KW-1185">Reference proteome</keyword>
<accession>A0A1H5VW43</accession>
<dbReference type="PROSITE" id="PS50965">
    <property type="entry name" value="NERD"/>
    <property type="match status" value="1"/>
</dbReference>
<sequence>MADKTFLRNVILTKKDGNTTEIDAILVHKKGIFVIEQKSSVFKTFVGDIDDDEWFWGNYDNLDICNDYEYHKHKMKNPIKQNYGHIRALENTIGKYKYWNLAITQFKPYITNKKDGVYWNILNNMPAYIRTHKGDNRIIMPVQLYSISNLVEFLNIQGVQDIYTDDDVLEISNKIALYEASDEERKAHADSISQRFGQN</sequence>
<evidence type="ECO:0000313" key="2">
    <source>
        <dbReference type="EMBL" id="SEF91208.1"/>
    </source>
</evidence>
<evidence type="ECO:0000259" key="1">
    <source>
        <dbReference type="PROSITE" id="PS50965"/>
    </source>
</evidence>
<dbReference type="Proteomes" id="UP000236726">
    <property type="component" value="Unassembled WGS sequence"/>
</dbReference>
<reference evidence="2 3" key="1">
    <citation type="submission" date="2016-10" db="EMBL/GenBank/DDBJ databases">
        <authorList>
            <person name="de Groot N.N."/>
        </authorList>
    </citation>
    <scope>NUCLEOTIDE SEQUENCE [LARGE SCALE GENOMIC DNA]</scope>
    <source>
        <strain evidence="2 3">D15d</strain>
    </source>
</reference>
<name>A0A1H5VW43_9FIRM</name>
<protein>
    <submittedName>
        <fullName evidence="2">Nuclease-related domain-containing protein</fullName>
    </submittedName>
</protein>
<gene>
    <name evidence="2" type="ORF">SAMN05216537_112123</name>
</gene>